<keyword evidence="2" id="KW-0812">Transmembrane</keyword>
<protein>
    <submittedName>
        <fullName evidence="3">Uncharacterized protein</fullName>
    </submittedName>
</protein>
<dbReference type="Pfam" id="PF20567">
    <property type="entry name" value="DUF6776"/>
    <property type="match status" value="1"/>
</dbReference>
<reference evidence="3 4" key="1">
    <citation type="submission" date="2022-02" db="EMBL/GenBank/DDBJ databases">
        <title>The genome sequence of Shewanella sp. 3B26.</title>
        <authorList>
            <person name="Du J."/>
        </authorList>
    </citation>
    <scope>NUCLEOTIDE SEQUENCE [LARGE SCALE GENOMIC DNA]</scope>
    <source>
        <strain evidence="3 4">3B26</strain>
    </source>
</reference>
<evidence type="ECO:0000256" key="2">
    <source>
        <dbReference type="SAM" id="Phobius"/>
    </source>
</evidence>
<keyword evidence="2" id="KW-1133">Transmembrane helix</keyword>
<gene>
    <name evidence="3" type="ORF">MJ923_02790</name>
</gene>
<accession>A0AAJ1BED1</accession>
<dbReference type="AlphaFoldDB" id="A0AAJ1BED1"/>
<sequence length="267" mass="30077">MANYQRWLDRLQVMERKFRPSSWYLFLLMLVAFLLGALSYHLTLSLDQPVLNLGGGKSKQLAEQLNKQNQLLASRTLELSLEKEANSQMQAMFAEQATKQRELERELAFYRAVMAPNENAEGVTIHGMELLPAAADGQQRIKVVLTQLQKRRQNIKGKLELTFTGLVDNQPSNLALEDVGGQLEPFDFRYFQVLETPVSLPEGFQLTGIKAKLKVTKGQHNKAAQAEQEFSLPMLTGETKEPGIILEQNSQVTDNSDQQSEVRGSND</sequence>
<feature type="compositionally biased region" description="Polar residues" evidence="1">
    <location>
        <begin position="247"/>
        <end position="267"/>
    </location>
</feature>
<dbReference type="InterPro" id="IPR046703">
    <property type="entry name" value="DUF6776"/>
</dbReference>
<name>A0AAJ1BED1_9GAMM</name>
<keyword evidence="2" id="KW-0472">Membrane</keyword>
<proteinExistence type="predicted"/>
<evidence type="ECO:0000313" key="3">
    <source>
        <dbReference type="EMBL" id="MCH4293231.1"/>
    </source>
</evidence>
<dbReference type="RefSeq" id="WP_126165977.1">
    <property type="nucleotide sequence ID" value="NZ_JAKUDL010000001.1"/>
</dbReference>
<dbReference type="Proteomes" id="UP001297581">
    <property type="component" value="Unassembled WGS sequence"/>
</dbReference>
<dbReference type="EMBL" id="JAKUDL010000001">
    <property type="protein sequence ID" value="MCH4293231.1"/>
    <property type="molecule type" value="Genomic_DNA"/>
</dbReference>
<evidence type="ECO:0000313" key="4">
    <source>
        <dbReference type="Proteomes" id="UP001297581"/>
    </source>
</evidence>
<feature type="transmembrane region" description="Helical" evidence="2">
    <location>
        <begin position="21"/>
        <end position="42"/>
    </location>
</feature>
<comment type="caution">
    <text evidence="3">The sequence shown here is derived from an EMBL/GenBank/DDBJ whole genome shotgun (WGS) entry which is preliminary data.</text>
</comment>
<feature type="region of interest" description="Disordered" evidence="1">
    <location>
        <begin position="224"/>
        <end position="267"/>
    </location>
</feature>
<organism evidence="3 4">
    <name type="scientific">Shewanella zhuhaiensis</name>
    <dbReference type="NCBI Taxonomy" id="2919576"/>
    <lineage>
        <taxon>Bacteria</taxon>
        <taxon>Pseudomonadati</taxon>
        <taxon>Pseudomonadota</taxon>
        <taxon>Gammaproteobacteria</taxon>
        <taxon>Alteromonadales</taxon>
        <taxon>Shewanellaceae</taxon>
        <taxon>Shewanella</taxon>
    </lineage>
</organism>
<evidence type="ECO:0000256" key="1">
    <source>
        <dbReference type="SAM" id="MobiDB-lite"/>
    </source>
</evidence>
<keyword evidence="4" id="KW-1185">Reference proteome</keyword>